<dbReference type="InterPro" id="IPR036291">
    <property type="entry name" value="NAD(P)-bd_dom_sf"/>
</dbReference>
<dbReference type="RefSeq" id="WP_394344260.1">
    <property type="nucleotide sequence ID" value="NZ_AP019736.1"/>
</dbReference>
<evidence type="ECO:0000313" key="3">
    <source>
        <dbReference type="EMBL" id="BBL06389.1"/>
    </source>
</evidence>
<dbReference type="SUPFAM" id="SSF51735">
    <property type="entry name" value="NAD(P)-binding Rossmann-fold domains"/>
    <property type="match status" value="1"/>
</dbReference>
<dbReference type="InterPro" id="IPR055170">
    <property type="entry name" value="GFO_IDH_MocA-like_dom"/>
</dbReference>
<dbReference type="PANTHER" id="PTHR43818:SF12">
    <property type="entry name" value="NADH-DEPENDENT DEHYDROGENASE-RELATED"/>
    <property type="match status" value="1"/>
</dbReference>
<dbReference type="AlphaFoldDB" id="A0A4Y1X1N1"/>
<proteinExistence type="predicted"/>
<protein>
    <submittedName>
        <fullName evidence="3">Dehydrogenase</fullName>
    </submittedName>
</protein>
<keyword evidence="4" id="KW-1185">Reference proteome</keyword>
<evidence type="ECO:0000313" key="4">
    <source>
        <dbReference type="Proteomes" id="UP000319374"/>
    </source>
</evidence>
<dbReference type="SUPFAM" id="SSF55347">
    <property type="entry name" value="Glyceraldehyde-3-phosphate dehydrogenase-like, C-terminal domain"/>
    <property type="match status" value="1"/>
</dbReference>
<dbReference type="InterPro" id="IPR000683">
    <property type="entry name" value="Gfo/Idh/MocA-like_OxRdtase_N"/>
</dbReference>
<evidence type="ECO:0000259" key="1">
    <source>
        <dbReference type="Pfam" id="PF01408"/>
    </source>
</evidence>
<dbReference type="Gene3D" id="3.30.360.10">
    <property type="entry name" value="Dihydrodipicolinate Reductase, domain 2"/>
    <property type="match status" value="1"/>
</dbReference>
<dbReference type="InterPro" id="IPR050463">
    <property type="entry name" value="Gfo/Idh/MocA_oxidrdct_glycsds"/>
</dbReference>
<dbReference type="GO" id="GO:0000166">
    <property type="term" value="F:nucleotide binding"/>
    <property type="evidence" value="ECO:0007669"/>
    <property type="project" value="InterPro"/>
</dbReference>
<accession>A0A4Y1X1N1</accession>
<dbReference type="Gene3D" id="3.40.50.720">
    <property type="entry name" value="NAD(P)-binding Rossmann-like Domain"/>
    <property type="match status" value="1"/>
</dbReference>
<dbReference type="KEGG" id="ada:A5CPEGH6_10270"/>
<dbReference type="Proteomes" id="UP000319374">
    <property type="component" value="Chromosome"/>
</dbReference>
<reference evidence="4" key="1">
    <citation type="submission" date="2019-06" db="EMBL/GenBank/DDBJ databases">
        <title>Alistipes onderdonkii subsp. vulgaris subsp. nov., Alistipes dispar sp. nov. and Alistipes communis sp. nov., isolated from human faeces, and creation of Alistipes onderdonkii subsp. onderdonkii subsp. nov.</title>
        <authorList>
            <person name="Sakamoto M."/>
            <person name="Ikeyama N."/>
            <person name="Ogata Y."/>
            <person name="Suda W."/>
            <person name="Iino T."/>
            <person name="Hattori M."/>
            <person name="Ohkuma M."/>
        </authorList>
    </citation>
    <scope>NUCLEOTIDE SEQUENCE [LARGE SCALE GENOMIC DNA]</scope>
    <source>
        <strain evidence="4">5CPEGH6</strain>
    </source>
</reference>
<dbReference type="PANTHER" id="PTHR43818">
    <property type="entry name" value="BCDNA.GH03377"/>
    <property type="match status" value="1"/>
</dbReference>
<organism evidence="3 4">
    <name type="scientific">Alistipes dispar</name>
    <dbReference type="NCBI Taxonomy" id="2585119"/>
    <lineage>
        <taxon>Bacteria</taxon>
        <taxon>Pseudomonadati</taxon>
        <taxon>Bacteroidota</taxon>
        <taxon>Bacteroidia</taxon>
        <taxon>Bacteroidales</taxon>
        <taxon>Rikenellaceae</taxon>
        <taxon>Alistipes</taxon>
    </lineage>
</organism>
<dbReference type="Pfam" id="PF01408">
    <property type="entry name" value="GFO_IDH_MocA"/>
    <property type="match status" value="1"/>
</dbReference>
<dbReference type="Pfam" id="PF22725">
    <property type="entry name" value="GFO_IDH_MocA_C3"/>
    <property type="match status" value="1"/>
</dbReference>
<sequence>MGRLTGGVTLLAATPWLTFCTPEKHREIAGERARVALIGTGSRGQYHLHNLRAIPHAEVVALCDDYEPNLRAAQRLCPGAKCYTDYRRLLEDPSIDGVIVSTPLDWHGRMTLDALAAGKHVFCEKAMARTLDECRAIYDAYGRTDRVLYFCMQRMYDEKYIRGMELIRSGLIGDVVGMRCHWFRNADWRRAVPSPELERRINWRLYRESSGGLMTELACHQLEVCNWAAGRMPEEIAGMGDIVHWKDGREVYDSVNVIYRYRDGRKICYESLISNKFNGMEDQILGSRGTMELAKGVYYLEEDRSASGIRQLIGQMKDRVFAAIPAAGPSWRPETRVEYPPHPIVEGAIHVNGGQSMVGADKDGSDIILSAFCHSCITGEKAPNVVEEAYCSTVLCLLGNRAMEELRTIRLPEQYRIPYMKF</sequence>
<dbReference type="EMBL" id="AP019736">
    <property type="protein sequence ID" value="BBL06389.1"/>
    <property type="molecule type" value="Genomic_DNA"/>
</dbReference>
<feature type="domain" description="GFO/IDH/MocA-like oxidoreductase" evidence="2">
    <location>
        <begin position="165"/>
        <end position="291"/>
    </location>
</feature>
<gene>
    <name evidence="3" type="ORF">A5CPEGH6_10270</name>
</gene>
<dbReference type="GeneID" id="98673005"/>
<name>A0A4Y1X1N1_9BACT</name>
<feature type="domain" description="Gfo/Idh/MocA-like oxidoreductase N-terminal" evidence="1">
    <location>
        <begin position="34"/>
        <end position="148"/>
    </location>
</feature>
<evidence type="ECO:0000259" key="2">
    <source>
        <dbReference type="Pfam" id="PF22725"/>
    </source>
</evidence>